<dbReference type="PROSITE" id="PS00217">
    <property type="entry name" value="SUGAR_TRANSPORT_2"/>
    <property type="match status" value="1"/>
</dbReference>
<keyword evidence="4" id="KW-1003">Cell membrane</keyword>
<feature type="transmembrane region" description="Helical" evidence="9">
    <location>
        <begin position="227"/>
        <end position="250"/>
    </location>
</feature>
<keyword evidence="5 9" id="KW-0812">Transmembrane</keyword>
<feature type="transmembrane region" description="Helical" evidence="9">
    <location>
        <begin position="262"/>
        <end position="282"/>
    </location>
</feature>
<feature type="transmembrane region" description="Helical" evidence="9">
    <location>
        <begin position="20"/>
        <end position="38"/>
    </location>
</feature>
<feature type="transmembrane region" description="Helical" evidence="9">
    <location>
        <begin position="145"/>
        <end position="168"/>
    </location>
</feature>
<name>A0ABS6IK46_9HYPH</name>
<dbReference type="Pfam" id="PF07690">
    <property type="entry name" value="MFS_1"/>
    <property type="match status" value="1"/>
</dbReference>
<dbReference type="Proteomes" id="UP000727907">
    <property type="component" value="Unassembled WGS sequence"/>
</dbReference>
<evidence type="ECO:0000256" key="8">
    <source>
        <dbReference type="ARBA" id="ARBA00023136"/>
    </source>
</evidence>
<keyword evidence="3" id="KW-0813">Transport</keyword>
<feature type="transmembrane region" description="Helical" evidence="9">
    <location>
        <begin position="386"/>
        <end position="406"/>
    </location>
</feature>
<dbReference type="RefSeq" id="WP_216961477.1">
    <property type="nucleotide sequence ID" value="NZ_JAHOPB010000001.1"/>
</dbReference>
<dbReference type="EMBL" id="JAHOPB010000001">
    <property type="protein sequence ID" value="MBU8874976.1"/>
    <property type="molecule type" value="Genomic_DNA"/>
</dbReference>
<reference evidence="11 12" key="1">
    <citation type="submission" date="2021-06" db="EMBL/GenBank/DDBJ databases">
        <authorList>
            <person name="Lee D.H."/>
        </authorList>
    </citation>
    <scope>NUCLEOTIDE SEQUENCE [LARGE SCALE GENOMIC DNA]</scope>
    <source>
        <strain evidence="11 12">MMS21-HV4-11</strain>
    </source>
</reference>
<feature type="domain" description="Major facilitator superfamily (MFS) profile" evidence="10">
    <location>
        <begin position="8"/>
        <end position="411"/>
    </location>
</feature>
<gene>
    <name evidence="11" type="ORF">KQ910_14460</name>
</gene>
<dbReference type="PANTHER" id="PTHR43528">
    <property type="entry name" value="ALPHA-KETOGLUTARATE PERMEASE"/>
    <property type="match status" value="1"/>
</dbReference>
<dbReference type="InterPro" id="IPR051084">
    <property type="entry name" value="H+-coupled_symporters"/>
</dbReference>
<comment type="caution">
    <text evidence="11">The sequence shown here is derived from an EMBL/GenBank/DDBJ whole genome shotgun (WGS) entry which is preliminary data.</text>
</comment>
<dbReference type="InterPro" id="IPR011701">
    <property type="entry name" value="MFS"/>
</dbReference>
<feature type="transmembrane region" description="Helical" evidence="9">
    <location>
        <begin position="319"/>
        <end position="344"/>
    </location>
</feature>
<dbReference type="PROSITE" id="PS00216">
    <property type="entry name" value="SUGAR_TRANSPORT_1"/>
    <property type="match status" value="1"/>
</dbReference>
<accession>A0ABS6IK46</accession>
<feature type="transmembrane region" description="Helical" evidence="9">
    <location>
        <begin position="294"/>
        <end position="313"/>
    </location>
</feature>
<evidence type="ECO:0000256" key="3">
    <source>
        <dbReference type="ARBA" id="ARBA00022448"/>
    </source>
</evidence>
<comment type="similarity">
    <text evidence="2">Belongs to the major facilitator superfamily. Metabolite:H+ Symporter (MHS) family (TC 2.A.1.6) family.</text>
</comment>
<feature type="transmembrane region" description="Helical" evidence="9">
    <location>
        <begin position="79"/>
        <end position="98"/>
    </location>
</feature>
<protein>
    <submittedName>
        <fullName evidence="11">MFS transporter</fullName>
    </submittedName>
</protein>
<evidence type="ECO:0000256" key="4">
    <source>
        <dbReference type="ARBA" id="ARBA00022475"/>
    </source>
</evidence>
<proteinExistence type="inferred from homology"/>
<evidence type="ECO:0000256" key="2">
    <source>
        <dbReference type="ARBA" id="ARBA00008240"/>
    </source>
</evidence>
<dbReference type="InterPro" id="IPR005829">
    <property type="entry name" value="Sugar_transporter_CS"/>
</dbReference>
<keyword evidence="6" id="KW-0769">Symport</keyword>
<feature type="transmembrane region" description="Helical" evidence="9">
    <location>
        <begin position="110"/>
        <end position="133"/>
    </location>
</feature>
<keyword evidence="8 9" id="KW-0472">Membrane</keyword>
<evidence type="ECO:0000256" key="7">
    <source>
        <dbReference type="ARBA" id="ARBA00022989"/>
    </source>
</evidence>
<evidence type="ECO:0000256" key="5">
    <source>
        <dbReference type="ARBA" id="ARBA00022692"/>
    </source>
</evidence>
<dbReference type="PROSITE" id="PS50850">
    <property type="entry name" value="MFS"/>
    <property type="match status" value="1"/>
</dbReference>
<evidence type="ECO:0000313" key="11">
    <source>
        <dbReference type="EMBL" id="MBU8874976.1"/>
    </source>
</evidence>
<feature type="transmembrane region" description="Helical" evidence="9">
    <location>
        <begin position="44"/>
        <end position="67"/>
    </location>
</feature>
<sequence length="423" mass="44469">MFPEKARIVGASAIGNVLEWFDFAIYGYFAITIGQAFFPHQDPVAQLLSTFGVFAIGCLMRPLGSLLSGSIGDRYGRRAALTVSMTAMAFSTFLVGILPGYETLGMAAPLLLTLLRMVQGLSLGGECPTAFIFMIEHAGARRRGLAGAMATGGGAAGLLLGSASGALLTAVTPPDILQDWGWRLPFLLGLPVGLMGLWLRRGVPEPPRDSGIVAAPVREVFNHHLPLLARLACMASLGAVTFFIVFLYLVSWLQFVDGVSPVRALGFSSIAMAAALPIYLSAGWLSDRIGRRKLLLGAMAVALVGAVPLFWLMHHTDPLLVLAGELGFVLIIGTVFGIEPAFMVEATPAPIRCTAVALAFNLPAGILGGLAPLAATWLIHRTDNDLSPAFLVMAAAVISFVATASFPDRTGLADAPSTVAPKT</sequence>
<evidence type="ECO:0000256" key="1">
    <source>
        <dbReference type="ARBA" id="ARBA00004651"/>
    </source>
</evidence>
<feature type="transmembrane region" description="Helical" evidence="9">
    <location>
        <begin position="180"/>
        <end position="199"/>
    </location>
</feature>
<keyword evidence="7 9" id="KW-1133">Transmembrane helix</keyword>
<dbReference type="PANTHER" id="PTHR43528:SF1">
    <property type="entry name" value="ALPHA-KETOGLUTARATE PERMEASE"/>
    <property type="match status" value="1"/>
</dbReference>
<evidence type="ECO:0000256" key="9">
    <source>
        <dbReference type="SAM" id="Phobius"/>
    </source>
</evidence>
<evidence type="ECO:0000256" key="6">
    <source>
        <dbReference type="ARBA" id="ARBA00022847"/>
    </source>
</evidence>
<dbReference type="InterPro" id="IPR020846">
    <property type="entry name" value="MFS_dom"/>
</dbReference>
<evidence type="ECO:0000313" key="12">
    <source>
        <dbReference type="Proteomes" id="UP000727907"/>
    </source>
</evidence>
<comment type="subcellular location">
    <subcellularLocation>
        <location evidence="1">Cell membrane</location>
        <topology evidence="1">Multi-pass membrane protein</topology>
    </subcellularLocation>
</comment>
<evidence type="ECO:0000259" key="10">
    <source>
        <dbReference type="PROSITE" id="PS50850"/>
    </source>
</evidence>
<feature type="transmembrane region" description="Helical" evidence="9">
    <location>
        <begin position="356"/>
        <end position="380"/>
    </location>
</feature>
<organism evidence="11 12">
    <name type="scientific">Reyranella humidisoli</name>
    <dbReference type="NCBI Taxonomy" id="2849149"/>
    <lineage>
        <taxon>Bacteria</taxon>
        <taxon>Pseudomonadati</taxon>
        <taxon>Pseudomonadota</taxon>
        <taxon>Alphaproteobacteria</taxon>
        <taxon>Hyphomicrobiales</taxon>
        <taxon>Reyranellaceae</taxon>
        <taxon>Reyranella</taxon>
    </lineage>
</organism>
<keyword evidence="12" id="KW-1185">Reference proteome</keyword>